<accession>A0ABN8DV80</accession>
<protein>
    <submittedName>
        <fullName evidence="1">Uncharacterized protein</fullName>
    </submittedName>
</protein>
<dbReference type="PROSITE" id="PS51257">
    <property type="entry name" value="PROKAR_LIPOPROTEIN"/>
    <property type="match status" value="1"/>
</dbReference>
<evidence type="ECO:0000313" key="2">
    <source>
        <dbReference type="Proteomes" id="UP000838672"/>
    </source>
</evidence>
<organism evidence="1 2">
    <name type="scientific">Vibrio stylophorae</name>
    <dbReference type="NCBI Taxonomy" id="659351"/>
    <lineage>
        <taxon>Bacteria</taxon>
        <taxon>Pseudomonadati</taxon>
        <taxon>Pseudomonadota</taxon>
        <taxon>Gammaproteobacteria</taxon>
        <taxon>Vibrionales</taxon>
        <taxon>Vibrionaceae</taxon>
        <taxon>Vibrio</taxon>
    </lineage>
</organism>
<evidence type="ECO:0000313" key="1">
    <source>
        <dbReference type="EMBL" id="CAH0533835.1"/>
    </source>
</evidence>
<proteinExistence type="predicted"/>
<dbReference type="EMBL" id="CAKLDI010000001">
    <property type="protein sequence ID" value="CAH0533835.1"/>
    <property type="molecule type" value="Genomic_DNA"/>
</dbReference>
<name>A0ABN8DV80_9VIBR</name>
<keyword evidence="2" id="KW-1185">Reference proteome</keyword>
<comment type="caution">
    <text evidence="1">The sequence shown here is derived from an EMBL/GenBank/DDBJ whole genome shotgun (WGS) entry which is preliminary data.</text>
</comment>
<dbReference type="Proteomes" id="UP000838672">
    <property type="component" value="Unassembled WGS sequence"/>
</dbReference>
<sequence>MKITKTLAATLVAVSLSGCGTEYNSYIVTDGLNDESTLYVIDNYKNTIFYGDNVTYVTDLLHIINGSHMVSPYKARRPINQRNIEIQKLELARQVVEGMDVSDDTKEKYADFIDYYVNLYKKNQAFEDSLTEERIQELVYEKYPEFKELVDFREQRWGNAFVEARTKQKELIKIDKEVSDAYSELVANRLKMDREIYLAIGEMQLTPYQNHQRDINEGKPVQSYSPYSSYSTQPIGSYMFDANSDGTCADFEIKTENGDVIGTVPSLKTVDPDRIKSGHNQCQAFSYVENWIEVNDYTTPEFYKKMLDLQLDTVKAMIKYHHLEDLRYQAEVAVTRSKHQIRYTDEDQLAMEKINYRERMNKMLSIPAIADLYDSGTNSFLRSSESFVGGATSSVTKGFVAGLKFLKAMSGEKDELNFNARAYFEEHPDQADLFTPYGVSKLLTEDAKNILAKATKIEVGEDGGTPLKLHEYMNVPKMLAIKTDDGEIIYSAVSNTDETAADANGETKVTMYTSHKGSLLSAVYAVDEMYSNYDINAVNLNEVISAEINALNEAKNN</sequence>
<reference evidence="1" key="1">
    <citation type="submission" date="2021-11" db="EMBL/GenBank/DDBJ databases">
        <authorList>
            <person name="Rodrigo-Torres L."/>
            <person name="Arahal R. D."/>
            <person name="Lucena T."/>
        </authorList>
    </citation>
    <scope>NUCLEOTIDE SEQUENCE</scope>
    <source>
        <strain evidence="1">CECT 7929</strain>
    </source>
</reference>
<gene>
    <name evidence="1" type="ORF">VST7929_01710</name>
</gene>